<protein>
    <submittedName>
        <fullName evidence="1">Uncharacterized protein</fullName>
    </submittedName>
</protein>
<evidence type="ECO:0000313" key="2">
    <source>
        <dbReference type="Proteomes" id="UP000183687"/>
    </source>
</evidence>
<dbReference type="Proteomes" id="UP000183687">
    <property type="component" value="Unassembled WGS sequence"/>
</dbReference>
<gene>
    <name evidence="1" type="ORF">SAMN04489746_0540</name>
</gene>
<dbReference type="AlphaFoldDB" id="A0AB38A5P1"/>
<proteinExistence type="predicted"/>
<comment type="caution">
    <text evidence="1">The sequence shown here is derived from an EMBL/GenBank/DDBJ whole genome shotgun (WGS) entry which is preliminary data.</text>
</comment>
<sequence length="150" mass="17584">MEKFILQCIKNNLGNKKPEDIFNASYLIQYLDRKMGSVHKSSKSRSSFGNIYAIYVLTEDYLNCTTNYSRYKGMAFTDALDRTRSLPFGAKIQNHPLNNRCNDEFRKFFNKDTQEIPIICDLNTKRYWINEKLLVINLEGENIKIVKHDA</sequence>
<accession>A0AB38A5P1</accession>
<organism evidence="1 2">
    <name type="scientific">Atopobium minutum</name>
    <dbReference type="NCBI Taxonomy" id="1381"/>
    <lineage>
        <taxon>Bacteria</taxon>
        <taxon>Bacillati</taxon>
        <taxon>Actinomycetota</taxon>
        <taxon>Coriobacteriia</taxon>
        <taxon>Coriobacteriales</taxon>
        <taxon>Atopobiaceae</taxon>
        <taxon>Atopobium</taxon>
    </lineage>
</organism>
<name>A0AB38A5P1_9ACTN</name>
<dbReference type="EMBL" id="FNSH01000001">
    <property type="protein sequence ID" value="SEB53840.1"/>
    <property type="molecule type" value="Genomic_DNA"/>
</dbReference>
<evidence type="ECO:0000313" key="1">
    <source>
        <dbReference type="EMBL" id="SEB53840.1"/>
    </source>
</evidence>
<dbReference type="RefSeq" id="WP_002563360.1">
    <property type="nucleotide sequence ID" value="NZ_CALJSN010000006.1"/>
</dbReference>
<reference evidence="1 2" key="1">
    <citation type="submission" date="2016-10" db="EMBL/GenBank/DDBJ databases">
        <authorList>
            <person name="Varghese N."/>
            <person name="Submissions S."/>
        </authorList>
    </citation>
    <scope>NUCLEOTIDE SEQUENCE [LARGE SCALE GENOMIC DNA]</scope>
    <source>
        <strain evidence="1 2">DSM 20586</strain>
    </source>
</reference>